<dbReference type="EMBL" id="AP027728">
    <property type="protein sequence ID" value="BDZ38750.1"/>
    <property type="molecule type" value="Genomic_DNA"/>
</dbReference>
<proteinExistence type="predicted"/>
<dbReference type="RefSeq" id="WP_286302615.1">
    <property type="nucleotide sequence ID" value="NZ_AP027728.1"/>
</dbReference>
<reference evidence="3" key="1">
    <citation type="journal article" date="2019" name="Int. J. Syst. Evol. Microbiol.">
        <title>The Global Catalogue of Microorganisms (GCM) 10K type strain sequencing project: providing services to taxonomists for standard genome sequencing and annotation.</title>
        <authorList>
            <consortium name="The Broad Institute Genomics Platform"/>
            <consortium name="The Broad Institute Genome Sequencing Center for Infectious Disease"/>
            <person name="Wu L."/>
            <person name="Ma J."/>
        </authorList>
    </citation>
    <scope>NUCLEOTIDE SEQUENCE [LARGE SCALE GENOMIC DNA]</scope>
    <source>
        <strain evidence="3">NBRC 106310</strain>
    </source>
</reference>
<keyword evidence="1" id="KW-0472">Membrane</keyword>
<keyword evidence="1" id="KW-0812">Transmembrane</keyword>
<feature type="transmembrane region" description="Helical" evidence="1">
    <location>
        <begin position="24"/>
        <end position="42"/>
    </location>
</feature>
<accession>A0ABM8FTD0</accession>
<keyword evidence="3" id="KW-1185">Reference proteome</keyword>
<dbReference type="Proteomes" id="UP001321543">
    <property type="component" value="Chromosome"/>
</dbReference>
<evidence type="ECO:0008006" key="4">
    <source>
        <dbReference type="Google" id="ProtNLM"/>
    </source>
</evidence>
<protein>
    <recommendedName>
        <fullName evidence="4">DUF4129 domain-containing protein</fullName>
    </recommendedName>
</protein>
<evidence type="ECO:0000256" key="1">
    <source>
        <dbReference type="SAM" id="Phobius"/>
    </source>
</evidence>
<gene>
    <name evidence="2" type="ORF">GCM10025863_13640</name>
</gene>
<keyword evidence="1" id="KW-1133">Transmembrane helix</keyword>
<evidence type="ECO:0000313" key="2">
    <source>
        <dbReference type="EMBL" id="BDZ38750.1"/>
    </source>
</evidence>
<evidence type="ECO:0000313" key="3">
    <source>
        <dbReference type="Proteomes" id="UP001321543"/>
    </source>
</evidence>
<name>A0ABM8FTD0_9MICO</name>
<sequence>MPSFADSDISPDDEQTLGDLTPDWVTPAILMLLLAGLAAIWWRGRRFGPLVAESLPVTVRASETMQGRARLTAKAADAAHAGASIRTGTVGRLAARLALGPRAVVEEVADAASDRLGVPRTSLYDLLGGPAPQDDHELIDLARRLAELETAVENTVRTERKRP</sequence>
<organism evidence="2 3">
    <name type="scientific">Microbacterium suwonense</name>
    <dbReference type="NCBI Taxonomy" id="683047"/>
    <lineage>
        <taxon>Bacteria</taxon>
        <taxon>Bacillati</taxon>
        <taxon>Actinomycetota</taxon>
        <taxon>Actinomycetes</taxon>
        <taxon>Micrococcales</taxon>
        <taxon>Microbacteriaceae</taxon>
        <taxon>Microbacterium</taxon>
    </lineage>
</organism>